<evidence type="ECO:0000256" key="14">
    <source>
        <dbReference type="ARBA" id="ARBA00023306"/>
    </source>
</evidence>
<dbReference type="Pfam" id="PF01565">
    <property type="entry name" value="FAD_binding_4"/>
    <property type="match status" value="1"/>
</dbReference>
<dbReference type="InterPro" id="IPR036318">
    <property type="entry name" value="FAD-bd_PCMH-like_sf"/>
</dbReference>
<evidence type="ECO:0000313" key="20">
    <source>
        <dbReference type="EMBL" id="AHE39574.1"/>
    </source>
</evidence>
<keyword evidence="14 17" id="KW-0131">Cell cycle</keyword>
<dbReference type="SUPFAM" id="SSF56194">
    <property type="entry name" value="Uridine diphospho-N-Acetylenolpyruvylglucosamine reductase, MurB, C-terminal domain"/>
    <property type="match status" value="1"/>
</dbReference>
<keyword evidence="7 17" id="KW-0132">Cell division</keyword>
<evidence type="ECO:0000256" key="11">
    <source>
        <dbReference type="ARBA" id="ARBA00022960"/>
    </source>
</evidence>
<evidence type="ECO:0000256" key="7">
    <source>
        <dbReference type="ARBA" id="ARBA00022618"/>
    </source>
</evidence>
<reference evidence="20" key="1">
    <citation type="submission" date="2013-09" db="EMBL/GenBank/DDBJ databases">
        <title>Complete nucleotide sequence of Streptomyces linear plasmid pFRL4.</title>
        <authorList>
            <person name="Chen Z."/>
            <person name="Fang P."/>
            <person name="Qin Z."/>
        </authorList>
    </citation>
    <scope>NUCLEOTIDE SEQUENCE</scope>
    <source>
        <plasmid evidence="20">pFRL4</plasmid>
    </source>
</reference>
<dbReference type="GO" id="GO:0008762">
    <property type="term" value="F:UDP-N-acetylmuramate dehydrogenase activity"/>
    <property type="evidence" value="ECO:0007669"/>
    <property type="project" value="UniProtKB-UniRule"/>
</dbReference>
<keyword evidence="10 17" id="KW-0521">NADP</keyword>
<dbReference type="InterPro" id="IPR016169">
    <property type="entry name" value="FAD-bd_PCMH_sub2"/>
</dbReference>
<evidence type="ECO:0000256" key="6">
    <source>
        <dbReference type="ARBA" id="ARBA00022490"/>
    </source>
</evidence>
<comment type="cofactor">
    <cofactor evidence="1 17">
        <name>FAD</name>
        <dbReference type="ChEBI" id="CHEBI:57692"/>
    </cofactor>
</comment>
<feature type="active site" description="Proton donor" evidence="17">
    <location>
        <position position="239"/>
    </location>
</feature>
<feature type="compositionally biased region" description="Basic and acidic residues" evidence="18">
    <location>
        <begin position="355"/>
        <end position="368"/>
    </location>
</feature>
<keyword evidence="13 17" id="KW-0560">Oxidoreductase</keyword>
<sequence>MGELLADHTTLRLGGPADRFLTHTDPAAWPDLAHAASSSDTAPFVLGGGSNTLAADTGYPGTVIRMATRGIAVRPLGSDHVEVTAQAGEPLDALVAFTVAEGLSGIEYLGGIPGTTGAAPVQNTGAYGQQISDTLRRLTVYDWALGRTRDLLPGDCGFGYRTSTFKTQPGRFTILDVSLRLARQACASPIRYQQLADALAVCLGAQPPLAEAAQAVLTDRHNRGLILPTDGPDARQAGSVFLNPQVPRAQATAIRAAGGPVHNSPDGTLRASAGWLLEQTGFLPGTQVGPGVYCSQNRALTLTARDNATATSFTTALQDLAHEVLTTYRIRLAPEPVLPHQRGLSRRRPPGTNGADHDRHPSAQRDGARSQARCLTSLTSP</sequence>
<proteinExistence type="inferred from homology"/>
<dbReference type="InterPro" id="IPR006094">
    <property type="entry name" value="Oxid_FAD_bind_N"/>
</dbReference>
<name>V9Z6E3_9ACTN</name>
<dbReference type="PROSITE" id="PS51387">
    <property type="entry name" value="FAD_PCMH"/>
    <property type="match status" value="1"/>
</dbReference>
<evidence type="ECO:0000256" key="8">
    <source>
        <dbReference type="ARBA" id="ARBA00022630"/>
    </source>
</evidence>
<dbReference type="PANTHER" id="PTHR21071">
    <property type="entry name" value="UDP-N-ACETYLENOLPYRUVOYLGLUCOSAMINE REDUCTASE"/>
    <property type="match status" value="1"/>
</dbReference>
<organism evidence="20">
    <name type="scientific">Streptomyces sp. F2</name>
    <dbReference type="NCBI Taxonomy" id="317660"/>
    <lineage>
        <taxon>Bacteria</taxon>
        <taxon>Bacillati</taxon>
        <taxon>Actinomycetota</taxon>
        <taxon>Actinomycetes</taxon>
        <taxon>Kitasatosporales</taxon>
        <taxon>Streptomycetaceae</taxon>
        <taxon>Streptomyces</taxon>
    </lineage>
</organism>
<evidence type="ECO:0000256" key="5">
    <source>
        <dbReference type="ARBA" id="ARBA00010485"/>
    </source>
</evidence>
<evidence type="ECO:0000256" key="13">
    <source>
        <dbReference type="ARBA" id="ARBA00023002"/>
    </source>
</evidence>
<feature type="region of interest" description="Disordered" evidence="18">
    <location>
        <begin position="336"/>
        <end position="381"/>
    </location>
</feature>
<dbReference type="InterPro" id="IPR036635">
    <property type="entry name" value="MurB_C_sf"/>
</dbReference>
<dbReference type="EMBL" id="KF602049">
    <property type="protein sequence ID" value="AHE39574.1"/>
    <property type="molecule type" value="Genomic_DNA"/>
</dbReference>
<dbReference type="SUPFAM" id="SSF56176">
    <property type="entry name" value="FAD-binding/transporter-associated domain-like"/>
    <property type="match status" value="1"/>
</dbReference>
<evidence type="ECO:0000256" key="4">
    <source>
        <dbReference type="ARBA" id="ARBA00004752"/>
    </source>
</evidence>
<evidence type="ECO:0000256" key="10">
    <source>
        <dbReference type="ARBA" id="ARBA00022857"/>
    </source>
</evidence>
<evidence type="ECO:0000256" key="9">
    <source>
        <dbReference type="ARBA" id="ARBA00022827"/>
    </source>
</evidence>
<protein>
    <recommendedName>
        <fullName evidence="17">UDP-N-acetylenolpyruvoylglucosamine reductase</fullName>
        <ecNumber evidence="17">1.3.1.98</ecNumber>
    </recommendedName>
    <alternativeName>
        <fullName evidence="17">UDP-N-acetylmuramate dehydrogenase</fullName>
    </alternativeName>
</protein>
<keyword evidence="11 17" id="KW-0133">Cell shape</keyword>
<evidence type="ECO:0000259" key="19">
    <source>
        <dbReference type="PROSITE" id="PS51387"/>
    </source>
</evidence>
<keyword evidence="8 17" id="KW-0285">Flavoprotein</keyword>
<dbReference type="GO" id="GO:0005829">
    <property type="term" value="C:cytosol"/>
    <property type="evidence" value="ECO:0007669"/>
    <property type="project" value="TreeGrafter"/>
</dbReference>
<dbReference type="Gene3D" id="3.30.465.10">
    <property type="match status" value="1"/>
</dbReference>
<dbReference type="Gene3D" id="3.30.43.10">
    <property type="entry name" value="Uridine Diphospho-n-acetylenolpyruvylglucosamine Reductase, domain 2"/>
    <property type="match status" value="1"/>
</dbReference>
<comment type="catalytic activity">
    <reaction evidence="16 17">
        <text>UDP-N-acetyl-alpha-D-muramate + NADP(+) = UDP-N-acetyl-3-O-(1-carboxyvinyl)-alpha-D-glucosamine + NADPH + H(+)</text>
        <dbReference type="Rhea" id="RHEA:12248"/>
        <dbReference type="ChEBI" id="CHEBI:15378"/>
        <dbReference type="ChEBI" id="CHEBI:57783"/>
        <dbReference type="ChEBI" id="CHEBI:58349"/>
        <dbReference type="ChEBI" id="CHEBI:68483"/>
        <dbReference type="ChEBI" id="CHEBI:70757"/>
        <dbReference type="EC" id="1.3.1.98"/>
    </reaction>
</comment>
<dbReference type="GO" id="GO:0071555">
    <property type="term" value="P:cell wall organization"/>
    <property type="evidence" value="ECO:0007669"/>
    <property type="project" value="UniProtKB-KW"/>
</dbReference>
<geneLocation type="plasmid" evidence="20">
    <name>pFRL4</name>
</geneLocation>
<dbReference type="UniPathway" id="UPA00219"/>
<evidence type="ECO:0000256" key="2">
    <source>
        <dbReference type="ARBA" id="ARBA00003921"/>
    </source>
</evidence>
<dbReference type="InterPro" id="IPR016166">
    <property type="entry name" value="FAD-bd_PCMH"/>
</dbReference>
<dbReference type="GO" id="GO:0071949">
    <property type="term" value="F:FAD binding"/>
    <property type="evidence" value="ECO:0007669"/>
    <property type="project" value="InterPro"/>
</dbReference>
<evidence type="ECO:0000256" key="12">
    <source>
        <dbReference type="ARBA" id="ARBA00022984"/>
    </source>
</evidence>
<keyword evidence="9 17" id="KW-0274">FAD</keyword>
<dbReference type="HAMAP" id="MF_00037">
    <property type="entry name" value="MurB"/>
    <property type="match status" value="1"/>
</dbReference>
<feature type="active site" evidence="17">
    <location>
        <position position="335"/>
    </location>
</feature>
<evidence type="ECO:0000256" key="3">
    <source>
        <dbReference type="ARBA" id="ARBA00004496"/>
    </source>
</evidence>
<keyword evidence="15 17" id="KW-0961">Cell wall biogenesis/degradation</keyword>
<dbReference type="PANTHER" id="PTHR21071:SF4">
    <property type="entry name" value="UDP-N-ACETYLENOLPYRUVOYLGLUCOSAMINE REDUCTASE"/>
    <property type="match status" value="1"/>
</dbReference>
<feature type="active site" evidence="17">
    <location>
        <position position="161"/>
    </location>
</feature>
<dbReference type="GO" id="GO:0009252">
    <property type="term" value="P:peptidoglycan biosynthetic process"/>
    <property type="evidence" value="ECO:0007669"/>
    <property type="project" value="UniProtKB-UniRule"/>
</dbReference>
<evidence type="ECO:0000256" key="1">
    <source>
        <dbReference type="ARBA" id="ARBA00001974"/>
    </source>
</evidence>
<feature type="domain" description="FAD-binding PCMH-type" evidence="19">
    <location>
        <begin position="13"/>
        <end position="208"/>
    </location>
</feature>
<comment type="function">
    <text evidence="2 17">Cell wall formation.</text>
</comment>
<evidence type="ECO:0000256" key="16">
    <source>
        <dbReference type="ARBA" id="ARBA00048914"/>
    </source>
</evidence>
<dbReference type="RefSeq" id="WP_024126811.1">
    <property type="nucleotide sequence ID" value="NC_023284.1"/>
</dbReference>
<dbReference type="Pfam" id="PF02873">
    <property type="entry name" value="MurB_C"/>
    <property type="match status" value="1"/>
</dbReference>
<gene>
    <name evidence="17" type="primary">murB</name>
    <name evidence="20" type="ORF">pFRL4_341</name>
</gene>
<evidence type="ECO:0000256" key="17">
    <source>
        <dbReference type="HAMAP-Rule" id="MF_00037"/>
    </source>
</evidence>
<dbReference type="InterPro" id="IPR003170">
    <property type="entry name" value="MurB"/>
</dbReference>
<comment type="pathway">
    <text evidence="4 17">Cell wall biogenesis; peptidoglycan biosynthesis.</text>
</comment>
<dbReference type="Gene3D" id="3.90.78.10">
    <property type="entry name" value="UDP-N-acetylenolpyruvoylglucosamine reductase, C-terminal domain"/>
    <property type="match status" value="1"/>
</dbReference>
<dbReference type="AlphaFoldDB" id="V9Z6E3"/>
<dbReference type="GO" id="GO:0051301">
    <property type="term" value="P:cell division"/>
    <property type="evidence" value="ECO:0007669"/>
    <property type="project" value="UniProtKB-KW"/>
</dbReference>
<keyword evidence="20" id="KW-0614">Plasmid</keyword>
<comment type="subcellular location">
    <subcellularLocation>
        <location evidence="3 17">Cytoplasm</location>
    </subcellularLocation>
</comment>
<accession>V9Z6E3</accession>
<dbReference type="InterPro" id="IPR011601">
    <property type="entry name" value="MurB_C"/>
</dbReference>
<dbReference type="GO" id="GO:0008360">
    <property type="term" value="P:regulation of cell shape"/>
    <property type="evidence" value="ECO:0007669"/>
    <property type="project" value="UniProtKB-KW"/>
</dbReference>
<dbReference type="NCBIfam" id="NF010478">
    <property type="entry name" value="PRK13903.1"/>
    <property type="match status" value="1"/>
</dbReference>
<dbReference type="InterPro" id="IPR016167">
    <property type="entry name" value="FAD-bd_PCMH_sub1"/>
</dbReference>
<evidence type="ECO:0000256" key="18">
    <source>
        <dbReference type="SAM" id="MobiDB-lite"/>
    </source>
</evidence>
<keyword evidence="12 17" id="KW-0573">Peptidoglycan synthesis</keyword>
<dbReference type="EC" id="1.3.1.98" evidence="17"/>
<comment type="similarity">
    <text evidence="5 17">Belongs to the MurB family.</text>
</comment>
<keyword evidence="6 17" id="KW-0963">Cytoplasm</keyword>
<evidence type="ECO:0000256" key="15">
    <source>
        <dbReference type="ARBA" id="ARBA00023316"/>
    </source>
</evidence>